<evidence type="ECO:0000313" key="1">
    <source>
        <dbReference type="EMBL" id="KAK0056532.1"/>
    </source>
</evidence>
<dbReference type="Proteomes" id="UP001233172">
    <property type="component" value="Unassembled WGS sequence"/>
</dbReference>
<sequence length="116" mass="14196">MVINRIFDTGLQYGYQQNIRHWSTIWLSTEYSTLVYNMVINRVFDTGLQYGYQQNIRHWSTIWLSTEYSTLVYNMVINRIFDTGLQYGYQQKTRQKLTRKKYCIYKGDHTKIHQYR</sequence>
<evidence type="ECO:0000313" key="2">
    <source>
        <dbReference type="Proteomes" id="UP001233172"/>
    </source>
</evidence>
<reference evidence="1" key="1">
    <citation type="journal article" date="2023" name="PLoS Negl. Trop. Dis.">
        <title>A genome sequence for Biomphalaria pfeifferi, the major vector snail for the human-infecting parasite Schistosoma mansoni.</title>
        <authorList>
            <person name="Bu L."/>
            <person name="Lu L."/>
            <person name="Laidemitt M.R."/>
            <person name="Zhang S.M."/>
            <person name="Mutuku M."/>
            <person name="Mkoji G."/>
            <person name="Steinauer M."/>
            <person name="Loker E.S."/>
        </authorList>
    </citation>
    <scope>NUCLEOTIDE SEQUENCE</scope>
    <source>
        <strain evidence="1">KasaAsao</strain>
    </source>
</reference>
<keyword evidence="2" id="KW-1185">Reference proteome</keyword>
<name>A0AAD8BKW5_BIOPF</name>
<comment type="caution">
    <text evidence="1">The sequence shown here is derived from an EMBL/GenBank/DDBJ whole genome shotgun (WGS) entry which is preliminary data.</text>
</comment>
<reference evidence="1" key="2">
    <citation type="submission" date="2023-04" db="EMBL/GenBank/DDBJ databases">
        <authorList>
            <person name="Bu L."/>
            <person name="Lu L."/>
            <person name="Laidemitt M.R."/>
            <person name="Zhang S.M."/>
            <person name="Mutuku M."/>
            <person name="Mkoji G."/>
            <person name="Steinauer M."/>
            <person name="Loker E.S."/>
        </authorList>
    </citation>
    <scope>NUCLEOTIDE SEQUENCE</scope>
    <source>
        <strain evidence="1">KasaAsao</strain>
        <tissue evidence="1">Whole Snail</tissue>
    </source>
</reference>
<dbReference type="EMBL" id="JASAOG010000061">
    <property type="protein sequence ID" value="KAK0056532.1"/>
    <property type="molecule type" value="Genomic_DNA"/>
</dbReference>
<protein>
    <submittedName>
        <fullName evidence="1">Uncharacterized protein</fullName>
    </submittedName>
</protein>
<organism evidence="1 2">
    <name type="scientific">Biomphalaria pfeifferi</name>
    <name type="common">Bloodfluke planorb</name>
    <name type="synonym">Freshwater snail</name>
    <dbReference type="NCBI Taxonomy" id="112525"/>
    <lineage>
        <taxon>Eukaryota</taxon>
        <taxon>Metazoa</taxon>
        <taxon>Spiralia</taxon>
        <taxon>Lophotrochozoa</taxon>
        <taxon>Mollusca</taxon>
        <taxon>Gastropoda</taxon>
        <taxon>Heterobranchia</taxon>
        <taxon>Euthyneura</taxon>
        <taxon>Panpulmonata</taxon>
        <taxon>Hygrophila</taxon>
        <taxon>Lymnaeoidea</taxon>
        <taxon>Planorbidae</taxon>
        <taxon>Biomphalaria</taxon>
    </lineage>
</organism>
<accession>A0AAD8BKW5</accession>
<gene>
    <name evidence="1" type="ORF">Bpfe_014028</name>
</gene>
<dbReference type="AlphaFoldDB" id="A0AAD8BKW5"/>
<proteinExistence type="predicted"/>